<keyword evidence="2" id="KW-1185">Reference proteome</keyword>
<dbReference type="EMBL" id="KN840624">
    <property type="protein sequence ID" value="KIP03290.1"/>
    <property type="molecule type" value="Genomic_DNA"/>
</dbReference>
<sequence>MAIQKLKVASKASKSSPDAASFQHKPQNAIPTPFFPFARYTSIVGVHTSLLAFTALILPRSAFADLSSPSAARHKPRQDAIITMTESPARTVAWMCFGCLVLQLWWAGWIREWKLEASIPPLPMAEDGTPIETESQKAERVMRQKEWDSQKTNVSSLRFSRVSAPLTSRVNQRPTALRCWRRLPRLSPCTSSLSYSVHTLRAARSKPTYSHCCWRC</sequence>
<reference evidence="1 2" key="1">
    <citation type="journal article" date="2014" name="PLoS Genet.">
        <title>Analysis of the Phlebiopsis gigantea genome, transcriptome and secretome provides insight into its pioneer colonization strategies of wood.</title>
        <authorList>
            <person name="Hori C."/>
            <person name="Ishida T."/>
            <person name="Igarashi K."/>
            <person name="Samejima M."/>
            <person name="Suzuki H."/>
            <person name="Master E."/>
            <person name="Ferreira P."/>
            <person name="Ruiz-Duenas F.J."/>
            <person name="Held B."/>
            <person name="Canessa P."/>
            <person name="Larrondo L.F."/>
            <person name="Schmoll M."/>
            <person name="Druzhinina I.S."/>
            <person name="Kubicek C.P."/>
            <person name="Gaskell J.A."/>
            <person name="Kersten P."/>
            <person name="St John F."/>
            <person name="Glasner J."/>
            <person name="Sabat G."/>
            <person name="Splinter BonDurant S."/>
            <person name="Syed K."/>
            <person name="Yadav J."/>
            <person name="Mgbeahuruike A.C."/>
            <person name="Kovalchuk A."/>
            <person name="Asiegbu F.O."/>
            <person name="Lackner G."/>
            <person name="Hoffmeister D."/>
            <person name="Rencoret J."/>
            <person name="Gutierrez A."/>
            <person name="Sun H."/>
            <person name="Lindquist E."/>
            <person name="Barry K."/>
            <person name="Riley R."/>
            <person name="Grigoriev I.V."/>
            <person name="Henrissat B."/>
            <person name="Kues U."/>
            <person name="Berka R.M."/>
            <person name="Martinez A.T."/>
            <person name="Covert S.F."/>
            <person name="Blanchette R.A."/>
            <person name="Cullen D."/>
        </authorList>
    </citation>
    <scope>NUCLEOTIDE SEQUENCE [LARGE SCALE GENOMIC DNA]</scope>
    <source>
        <strain evidence="1 2">11061_1 CR5-6</strain>
    </source>
</reference>
<name>A0A0C3S536_PHLG1</name>
<accession>A0A0C3S536</accession>
<dbReference type="Proteomes" id="UP000053257">
    <property type="component" value="Unassembled WGS sequence"/>
</dbReference>
<evidence type="ECO:0000313" key="1">
    <source>
        <dbReference type="EMBL" id="KIP03290.1"/>
    </source>
</evidence>
<protein>
    <submittedName>
        <fullName evidence="1">Uncharacterized protein</fullName>
    </submittedName>
</protein>
<organism evidence="1 2">
    <name type="scientific">Phlebiopsis gigantea (strain 11061_1 CR5-6)</name>
    <name type="common">White-rot fungus</name>
    <name type="synonym">Peniophora gigantea</name>
    <dbReference type="NCBI Taxonomy" id="745531"/>
    <lineage>
        <taxon>Eukaryota</taxon>
        <taxon>Fungi</taxon>
        <taxon>Dikarya</taxon>
        <taxon>Basidiomycota</taxon>
        <taxon>Agaricomycotina</taxon>
        <taxon>Agaricomycetes</taxon>
        <taxon>Polyporales</taxon>
        <taxon>Phanerochaetaceae</taxon>
        <taxon>Phlebiopsis</taxon>
    </lineage>
</organism>
<dbReference type="STRING" id="745531.A0A0C3S536"/>
<dbReference type="AlphaFoldDB" id="A0A0C3S536"/>
<dbReference type="OrthoDB" id="17366at2759"/>
<gene>
    <name evidence="1" type="ORF">PHLGIDRAFT_246141</name>
</gene>
<evidence type="ECO:0000313" key="2">
    <source>
        <dbReference type="Proteomes" id="UP000053257"/>
    </source>
</evidence>
<dbReference type="HOGENOM" id="CLU_1278026_0_0_1"/>
<proteinExistence type="predicted"/>